<proteinExistence type="inferred from homology"/>
<dbReference type="Gene3D" id="1.10.3720.10">
    <property type="entry name" value="MetI-like"/>
    <property type="match status" value="1"/>
</dbReference>
<evidence type="ECO:0000313" key="9">
    <source>
        <dbReference type="EMBL" id="MBP2356159.1"/>
    </source>
</evidence>
<evidence type="ECO:0000256" key="7">
    <source>
        <dbReference type="RuleBase" id="RU363032"/>
    </source>
</evidence>
<dbReference type="InterPro" id="IPR000515">
    <property type="entry name" value="MetI-like"/>
</dbReference>
<keyword evidence="4 7" id="KW-0812">Transmembrane</keyword>
<keyword evidence="2 7" id="KW-0813">Transport</keyword>
<evidence type="ECO:0000256" key="4">
    <source>
        <dbReference type="ARBA" id="ARBA00022692"/>
    </source>
</evidence>
<evidence type="ECO:0000256" key="3">
    <source>
        <dbReference type="ARBA" id="ARBA00022475"/>
    </source>
</evidence>
<keyword evidence="6 7" id="KW-0472">Membrane</keyword>
<dbReference type="Proteomes" id="UP000755585">
    <property type="component" value="Unassembled WGS sequence"/>
</dbReference>
<evidence type="ECO:0000256" key="1">
    <source>
        <dbReference type="ARBA" id="ARBA00004651"/>
    </source>
</evidence>
<comment type="similarity">
    <text evidence="7">Belongs to the binding-protein-dependent transport system permease family.</text>
</comment>
<evidence type="ECO:0000256" key="6">
    <source>
        <dbReference type="ARBA" id="ARBA00023136"/>
    </source>
</evidence>
<keyword evidence="3" id="KW-1003">Cell membrane</keyword>
<dbReference type="Pfam" id="PF00528">
    <property type="entry name" value="BPD_transp_1"/>
    <property type="match status" value="1"/>
</dbReference>
<evidence type="ECO:0000256" key="2">
    <source>
        <dbReference type="ARBA" id="ARBA00022448"/>
    </source>
</evidence>
<comment type="caution">
    <text evidence="9">The sequence shown here is derived from an EMBL/GenBank/DDBJ whole genome shotgun (WGS) entry which is preliminary data.</text>
</comment>
<keyword evidence="9" id="KW-0762">Sugar transport</keyword>
<dbReference type="RefSeq" id="WP_209698718.1">
    <property type="nucleotide sequence ID" value="NZ_BAAAVU010000023.1"/>
</dbReference>
<dbReference type="PRINTS" id="PR00303">
    <property type="entry name" value="SECYTRNLCASE"/>
</dbReference>
<dbReference type="PROSITE" id="PS50928">
    <property type="entry name" value="ABC_TM1"/>
    <property type="match status" value="1"/>
</dbReference>
<dbReference type="InterPro" id="IPR035906">
    <property type="entry name" value="MetI-like_sf"/>
</dbReference>
<feature type="domain" description="ABC transmembrane type-1" evidence="8">
    <location>
        <begin position="72"/>
        <end position="285"/>
    </location>
</feature>
<dbReference type="CDD" id="cd06261">
    <property type="entry name" value="TM_PBP2"/>
    <property type="match status" value="1"/>
</dbReference>
<dbReference type="InterPro" id="IPR051393">
    <property type="entry name" value="ABC_transporter_permease"/>
</dbReference>
<dbReference type="PANTHER" id="PTHR30193">
    <property type="entry name" value="ABC TRANSPORTER PERMEASE PROTEIN"/>
    <property type="match status" value="1"/>
</dbReference>
<feature type="transmembrane region" description="Helical" evidence="7">
    <location>
        <begin position="110"/>
        <end position="130"/>
    </location>
</feature>
<feature type="transmembrane region" description="Helical" evidence="7">
    <location>
        <begin position="76"/>
        <end position="98"/>
    </location>
</feature>
<comment type="subcellular location">
    <subcellularLocation>
        <location evidence="1 7">Cell membrane</location>
        <topology evidence="1 7">Multi-pass membrane protein</topology>
    </subcellularLocation>
</comment>
<organism evidence="9 10">
    <name type="scientific">Kribbella aluminosa</name>
    <dbReference type="NCBI Taxonomy" id="416017"/>
    <lineage>
        <taxon>Bacteria</taxon>
        <taxon>Bacillati</taxon>
        <taxon>Actinomycetota</taxon>
        <taxon>Actinomycetes</taxon>
        <taxon>Propionibacteriales</taxon>
        <taxon>Kribbellaceae</taxon>
        <taxon>Kribbella</taxon>
    </lineage>
</organism>
<dbReference type="EMBL" id="JAGINT010000002">
    <property type="protein sequence ID" value="MBP2356159.1"/>
    <property type="molecule type" value="Genomic_DNA"/>
</dbReference>
<sequence>MSTQTPSRRREAITGLLFLLPVLVIFGAFKFIPILGAAGMSLTRYRLNGDVTFIGGDNYARLLADANFWHSVGVTFLYVALFVPATIVVSLGGAMLLNAVAGGATGIFRALLFVPYLCSFVLAGIVWSWIFRTDGPVNAALHELQLGPVHFLTGKQLLVLASLAVVSVWKGFGYSMLVFLAGLKAQPAEVYEAAVLDGASPRQVFLRITLPLLKPVFFFVLVMETIIGFQVFDTIYVMTGGGPARASFSITYFLYDAGFKFLDFGYAAAIGVALFLIVLVLSILQRRWLEEKETA</sequence>
<name>A0ABS4UWY6_9ACTN</name>
<keyword evidence="10" id="KW-1185">Reference proteome</keyword>
<protein>
    <submittedName>
        <fullName evidence="9">Multiple sugar transport system permease protein</fullName>
    </submittedName>
</protein>
<evidence type="ECO:0000313" key="10">
    <source>
        <dbReference type="Proteomes" id="UP000755585"/>
    </source>
</evidence>
<dbReference type="PANTHER" id="PTHR30193:SF37">
    <property type="entry name" value="INNER MEMBRANE ABC TRANSPORTER PERMEASE PROTEIN YCJO"/>
    <property type="match status" value="1"/>
</dbReference>
<feature type="transmembrane region" description="Helical" evidence="7">
    <location>
        <begin position="12"/>
        <end position="32"/>
    </location>
</feature>
<reference evidence="9 10" key="1">
    <citation type="submission" date="2021-03" db="EMBL/GenBank/DDBJ databases">
        <title>Sequencing the genomes of 1000 actinobacteria strains.</title>
        <authorList>
            <person name="Klenk H.-P."/>
        </authorList>
    </citation>
    <scope>NUCLEOTIDE SEQUENCE [LARGE SCALE GENOMIC DNA]</scope>
    <source>
        <strain evidence="9 10">DSM 18824</strain>
    </source>
</reference>
<accession>A0ABS4UWY6</accession>
<gene>
    <name evidence="9" type="ORF">JOF29_007269</name>
</gene>
<evidence type="ECO:0000259" key="8">
    <source>
        <dbReference type="PROSITE" id="PS50928"/>
    </source>
</evidence>
<evidence type="ECO:0000256" key="5">
    <source>
        <dbReference type="ARBA" id="ARBA00022989"/>
    </source>
</evidence>
<dbReference type="SUPFAM" id="SSF161098">
    <property type="entry name" value="MetI-like"/>
    <property type="match status" value="1"/>
</dbReference>
<feature type="transmembrane region" description="Helical" evidence="7">
    <location>
        <begin position="157"/>
        <end position="183"/>
    </location>
</feature>
<feature type="transmembrane region" description="Helical" evidence="7">
    <location>
        <begin position="264"/>
        <end position="284"/>
    </location>
</feature>
<keyword evidence="5 7" id="KW-1133">Transmembrane helix</keyword>
<feature type="transmembrane region" description="Helical" evidence="7">
    <location>
        <begin position="204"/>
        <end position="229"/>
    </location>
</feature>